<proteinExistence type="inferred from homology"/>
<evidence type="ECO:0000313" key="4">
    <source>
        <dbReference type="Proteomes" id="UP000735302"/>
    </source>
</evidence>
<keyword evidence="4" id="KW-1185">Reference proteome</keyword>
<dbReference type="GO" id="GO:0016020">
    <property type="term" value="C:membrane"/>
    <property type="evidence" value="ECO:0007669"/>
    <property type="project" value="TreeGrafter"/>
</dbReference>
<dbReference type="Gene3D" id="1.10.3520.10">
    <property type="entry name" value="Glycolipid transfer protein"/>
    <property type="match status" value="1"/>
</dbReference>
<protein>
    <submittedName>
        <fullName evidence="3">Ceramide-1-phosphate transfer protein-like</fullName>
    </submittedName>
</protein>
<dbReference type="PANTHER" id="PTHR10219">
    <property type="entry name" value="GLYCOLIPID TRANSFER PROTEIN-RELATED"/>
    <property type="match status" value="1"/>
</dbReference>
<dbReference type="InterPro" id="IPR036497">
    <property type="entry name" value="GLTP_sf"/>
</dbReference>
<dbReference type="InterPro" id="IPR014830">
    <property type="entry name" value="Glycolipid_transfer_prot_dom"/>
</dbReference>
<gene>
    <name evidence="3" type="ORF">PoB_001368200</name>
</gene>
<dbReference type="EMBL" id="BLXT01001660">
    <property type="protein sequence ID" value="GFN87176.1"/>
    <property type="molecule type" value="Genomic_DNA"/>
</dbReference>
<dbReference type="SUPFAM" id="SSF110004">
    <property type="entry name" value="Glycolipid transfer protein, GLTP"/>
    <property type="match status" value="1"/>
</dbReference>
<reference evidence="3 4" key="1">
    <citation type="journal article" date="2021" name="Elife">
        <title>Chloroplast acquisition without the gene transfer in kleptoplastic sea slugs, Plakobranchus ocellatus.</title>
        <authorList>
            <person name="Maeda T."/>
            <person name="Takahashi S."/>
            <person name="Yoshida T."/>
            <person name="Shimamura S."/>
            <person name="Takaki Y."/>
            <person name="Nagai Y."/>
            <person name="Toyoda A."/>
            <person name="Suzuki Y."/>
            <person name="Arimoto A."/>
            <person name="Ishii H."/>
            <person name="Satoh N."/>
            <person name="Nishiyama T."/>
            <person name="Hasebe M."/>
            <person name="Maruyama T."/>
            <person name="Minagawa J."/>
            <person name="Obokata J."/>
            <person name="Shigenobu S."/>
        </authorList>
    </citation>
    <scope>NUCLEOTIDE SEQUENCE [LARGE SCALE GENOMIC DNA]</scope>
</reference>
<comment type="caution">
    <text evidence="3">The sequence shown here is derived from an EMBL/GenBank/DDBJ whole genome shotgun (WGS) entry which is preliminary data.</text>
</comment>
<comment type="similarity">
    <text evidence="1">Belongs to the GLTP family.</text>
</comment>
<dbReference type="GO" id="GO:1902387">
    <property type="term" value="F:ceramide 1-phosphate binding"/>
    <property type="evidence" value="ECO:0007669"/>
    <property type="project" value="TreeGrafter"/>
</dbReference>
<dbReference type="GO" id="GO:1902388">
    <property type="term" value="F:ceramide 1-phosphate transfer activity"/>
    <property type="evidence" value="ECO:0007669"/>
    <property type="project" value="TreeGrafter"/>
</dbReference>
<evidence type="ECO:0000259" key="2">
    <source>
        <dbReference type="Pfam" id="PF08718"/>
    </source>
</evidence>
<feature type="domain" description="Glycolipid transfer protein" evidence="2">
    <location>
        <begin position="33"/>
        <end position="179"/>
    </location>
</feature>
<evidence type="ECO:0000313" key="3">
    <source>
        <dbReference type="EMBL" id="GFN87176.1"/>
    </source>
</evidence>
<organism evidence="3 4">
    <name type="scientific">Plakobranchus ocellatus</name>
    <dbReference type="NCBI Taxonomy" id="259542"/>
    <lineage>
        <taxon>Eukaryota</taxon>
        <taxon>Metazoa</taxon>
        <taxon>Spiralia</taxon>
        <taxon>Lophotrochozoa</taxon>
        <taxon>Mollusca</taxon>
        <taxon>Gastropoda</taxon>
        <taxon>Heterobranchia</taxon>
        <taxon>Euthyneura</taxon>
        <taxon>Panpulmonata</taxon>
        <taxon>Sacoglossa</taxon>
        <taxon>Placobranchoidea</taxon>
        <taxon>Plakobranchidae</taxon>
        <taxon>Plakobranchus</taxon>
    </lineage>
</organism>
<dbReference type="Proteomes" id="UP000735302">
    <property type="component" value="Unassembled WGS sequence"/>
</dbReference>
<dbReference type="PANTHER" id="PTHR10219:SF43">
    <property type="entry name" value="GLYCOLIPID TRANSFER PROTEIN DOMAIN-CONTAINING PROTEIN"/>
    <property type="match status" value="1"/>
</dbReference>
<evidence type="ECO:0000256" key="1">
    <source>
        <dbReference type="ARBA" id="ARBA00007148"/>
    </source>
</evidence>
<accession>A0AAV3YXW5</accession>
<dbReference type="FunFam" id="1.10.3520.10:FF:000002">
    <property type="entry name" value="Ceramide-1-phosphate transfer protein"/>
    <property type="match status" value="1"/>
</dbReference>
<name>A0AAV3YXW5_9GAST</name>
<dbReference type="GO" id="GO:0032691">
    <property type="term" value="P:negative regulation of interleukin-1 beta production"/>
    <property type="evidence" value="ECO:0007669"/>
    <property type="project" value="UniProtKB-ARBA"/>
</dbReference>
<dbReference type="AlphaFoldDB" id="A0AAV3YXW5"/>
<sequence>MTFFENDTDKQDFNLEIVLNSLNKSLEEDGTVVLEEYLRAFHELCRFFKLTGRLLSFVARDLESKIKCVECHLHSLNWRHYHTVESMINFEQTSGTTHQRGTHPSGCRMVLRLHWALEFILEFMDRIRVSGEEERISDITWDVYRQTLYNHHPWATRKLAQVAVYALPSKKQLIEVMCKHDYGAVLDLLAQVVQAGRPVHEATQRLFSSHDLLHIP</sequence>
<dbReference type="Pfam" id="PF08718">
    <property type="entry name" value="GLTP"/>
    <property type="match status" value="1"/>
</dbReference>
<dbReference type="GO" id="GO:0005829">
    <property type="term" value="C:cytosol"/>
    <property type="evidence" value="ECO:0007669"/>
    <property type="project" value="TreeGrafter"/>
</dbReference>